<evidence type="ECO:0000313" key="6">
    <source>
        <dbReference type="EMBL" id="PRO65047.1"/>
    </source>
</evidence>
<dbReference type="Proteomes" id="UP000243650">
    <property type="component" value="Unassembled WGS sequence"/>
</dbReference>
<sequence>MMGIFSFRPAPVTRYEPALAYAEGSRIRLESSQLTERLRYMNVTKEKLALLQEVKPYILEIKDDFLDTVLEHVYTVEELRQIAEEHSTRERLKGVFAMYLTTLFEGTIDEKYVQVRQRIGATHKGAELPVAWFLATYQAFNSLLIPQVVSLYINDAEKLSDILVSITDVMNFDSQLVVETYLNSKMDELNAIHQEQQNLQQELGALSQELAAMVDENEASLGETASRAEKMGAATGSTMERSQNVLALTKQSGENIEKMTASFGVLREQVNAGTGMVEEMQRISKSISEMTGQIENIAEQTNLLALNASIEAARAGEAGKGFAVVADEVRKLAENSKTITQSIIALALESTTNTDQLVTSLQTMNRATAESDENMVNVKSSFSSVRDEMESYSSHFQSNKEEVDQIVSSVRELADSTTNLSNVSNQLLLKGQTMSAG</sequence>
<keyword evidence="4" id="KW-0175">Coiled coil</keyword>
<dbReference type="GO" id="GO:0004888">
    <property type="term" value="F:transmembrane signaling receptor activity"/>
    <property type="evidence" value="ECO:0007669"/>
    <property type="project" value="InterPro"/>
</dbReference>
<dbReference type="GO" id="GO:0019825">
    <property type="term" value="F:oxygen binding"/>
    <property type="evidence" value="ECO:0007669"/>
    <property type="project" value="InterPro"/>
</dbReference>
<dbReference type="InterPro" id="IPR039379">
    <property type="entry name" value="Protoglobin_sensor_dom"/>
</dbReference>
<dbReference type="CDD" id="cd01068">
    <property type="entry name" value="globin_sensor"/>
    <property type="match status" value="1"/>
</dbReference>
<dbReference type="InterPro" id="IPR009050">
    <property type="entry name" value="Globin-like_sf"/>
</dbReference>
<keyword evidence="7" id="KW-1185">Reference proteome</keyword>
<gene>
    <name evidence="6" type="ORF">C6I21_11410</name>
</gene>
<organism evidence="6 7">
    <name type="scientific">Alkalicoccus urumqiensis</name>
    <name type="common">Bacillus urumqiensis</name>
    <dbReference type="NCBI Taxonomy" id="1548213"/>
    <lineage>
        <taxon>Bacteria</taxon>
        <taxon>Bacillati</taxon>
        <taxon>Bacillota</taxon>
        <taxon>Bacilli</taxon>
        <taxon>Bacillales</taxon>
        <taxon>Bacillaceae</taxon>
        <taxon>Alkalicoccus</taxon>
    </lineage>
</organism>
<protein>
    <submittedName>
        <fullName evidence="6">Chemotaxis protein</fullName>
    </submittedName>
</protein>
<dbReference type="GO" id="GO:0007165">
    <property type="term" value="P:signal transduction"/>
    <property type="evidence" value="ECO:0007669"/>
    <property type="project" value="UniProtKB-KW"/>
</dbReference>
<evidence type="ECO:0000256" key="3">
    <source>
        <dbReference type="PROSITE-ProRule" id="PRU00284"/>
    </source>
</evidence>
<dbReference type="PROSITE" id="PS50111">
    <property type="entry name" value="CHEMOTAXIS_TRANSDUC_2"/>
    <property type="match status" value="1"/>
</dbReference>
<reference evidence="6 7" key="1">
    <citation type="submission" date="2018-03" db="EMBL/GenBank/DDBJ databases">
        <title>Bacillus urumqiensis sp. nov., a moderately haloalkaliphilic bacterium isolated from a salt lake.</title>
        <authorList>
            <person name="Zhao B."/>
            <person name="Liao Z."/>
        </authorList>
    </citation>
    <scope>NUCLEOTIDE SEQUENCE [LARGE SCALE GENOMIC DNA]</scope>
    <source>
        <strain evidence="6 7">BZ-SZ-XJ18</strain>
    </source>
</reference>
<dbReference type="Pfam" id="PF00015">
    <property type="entry name" value="MCPsignal"/>
    <property type="match status" value="1"/>
</dbReference>
<dbReference type="PANTHER" id="PTHR32089">
    <property type="entry name" value="METHYL-ACCEPTING CHEMOTAXIS PROTEIN MCPB"/>
    <property type="match status" value="1"/>
</dbReference>
<dbReference type="InterPro" id="IPR004089">
    <property type="entry name" value="MCPsignal_dom"/>
</dbReference>
<dbReference type="InterPro" id="IPR004090">
    <property type="entry name" value="Chemotax_Me-accpt_rcpt"/>
</dbReference>
<dbReference type="GO" id="GO:0006935">
    <property type="term" value="P:chemotaxis"/>
    <property type="evidence" value="ECO:0007669"/>
    <property type="project" value="InterPro"/>
</dbReference>
<dbReference type="SUPFAM" id="SSF46458">
    <property type="entry name" value="Globin-like"/>
    <property type="match status" value="1"/>
</dbReference>
<proteinExistence type="inferred from homology"/>
<feature type="domain" description="Methyl-accepting transducer" evidence="5">
    <location>
        <begin position="185"/>
        <end position="421"/>
    </location>
</feature>
<dbReference type="SMART" id="SM00283">
    <property type="entry name" value="MA"/>
    <property type="match status" value="1"/>
</dbReference>
<dbReference type="PRINTS" id="PR00260">
    <property type="entry name" value="CHEMTRNSDUCR"/>
</dbReference>
<dbReference type="Gene3D" id="1.10.490.10">
    <property type="entry name" value="Globins"/>
    <property type="match status" value="1"/>
</dbReference>
<dbReference type="GO" id="GO:0020037">
    <property type="term" value="F:heme binding"/>
    <property type="evidence" value="ECO:0007669"/>
    <property type="project" value="InterPro"/>
</dbReference>
<comment type="caution">
    <text evidence="6">The sequence shown here is derived from an EMBL/GenBank/DDBJ whole genome shotgun (WGS) entry which is preliminary data.</text>
</comment>
<evidence type="ECO:0000313" key="7">
    <source>
        <dbReference type="Proteomes" id="UP000243650"/>
    </source>
</evidence>
<dbReference type="GO" id="GO:0016020">
    <property type="term" value="C:membrane"/>
    <property type="evidence" value="ECO:0007669"/>
    <property type="project" value="InterPro"/>
</dbReference>
<evidence type="ECO:0000259" key="5">
    <source>
        <dbReference type="PROSITE" id="PS50111"/>
    </source>
</evidence>
<feature type="coiled-coil region" evidence="4">
    <location>
        <begin position="182"/>
        <end position="216"/>
    </location>
</feature>
<dbReference type="SUPFAM" id="SSF58104">
    <property type="entry name" value="Methyl-accepting chemotaxis protein (MCP) signaling domain"/>
    <property type="match status" value="1"/>
</dbReference>
<evidence type="ECO:0000256" key="1">
    <source>
        <dbReference type="ARBA" id="ARBA00023224"/>
    </source>
</evidence>
<comment type="similarity">
    <text evidence="2">Belongs to the methyl-accepting chemotaxis (MCP) protein family.</text>
</comment>
<dbReference type="OrthoDB" id="266313at2"/>
<dbReference type="Pfam" id="PF11563">
    <property type="entry name" value="Protoglobin"/>
    <property type="match status" value="1"/>
</dbReference>
<dbReference type="EMBL" id="PVNS01000010">
    <property type="protein sequence ID" value="PRO65047.1"/>
    <property type="molecule type" value="Genomic_DNA"/>
</dbReference>
<dbReference type="Gene3D" id="1.10.287.950">
    <property type="entry name" value="Methyl-accepting chemotaxis protein"/>
    <property type="match status" value="1"/>
</dbReference>
<evidence type="ECO:0000256" key="4">
    <source>
        <dbReference type="SAM" id="Coils"/>
    </source>
</evidence>
<dbReference type="AlphaFoldDB" id="A0A2P6MFK8"/>
<dbReference type="InterPro" id="IPR012292">
    <property type="entry name" value="Globin/Proto"/>
</dbReference>
<evidence type="ECO:0000256" key="2">
    <source>
        <dbReference type="ARBA" id="ARBA00029447"/>
    </source>
</evidence>
<dbReference type="InterPro" id="IPR044398">
    <property type="entry name" value="Globin-sensor_dom"/>
</dbReference>
<name>A0A2P6MFK8_ALKUR</name>
<keyword evidence="1 3" id="KW-0807">Transducer</keyword>
<accession>A0A2P6MFK8</accession>
<dbReference type="PANTHER" id="PTHR32089:SF112">
    <property type="entry name" value="LYSOZYME-LIKE PROTEIN-RELATED"/>
    <property type="match status" value="1"/>
</dbReference>